<dbReference type="GO" id="GO:0003723">
    <property type="term" value="F:RNA binding"/>
    <property type="evidence" value="ECO:0007669"/>
    <property type="project" value="InterPro"/>
</dbReference>
<sequence>MPSPAILRRLTSAMNGGRSFSQSTSIPKKLQRVRDHAFDDYMEIQKKVRRALKLQELILSHPSQTLPVSRLDSLARRYAGLAPHESGSFPPPPPPCLPRLRAPRPASSLGLSHPRALNRSSAPSPRPSFPALPSTVLRLRKLLLLLLPCRRLRLEHVRLARRDLALPDDFSSLRRPSQPSQFFRLVSP</sequence>
<dbReference type="Pfam" id="PF11955">
    <property type="entry name" value="PORR"/>
    <property type="match status" value="1"/>
</dbReference>
<evidence type="ECO:0000256" key="1">
    <source>
        <dbReference type="SAM" id="MobiDB-lite"/>
    </source>
</evidence>
<keyword evidence="4" id="KW-1185">Reference proteome</keyword>
<evidence type="ECO:0000259" key="2">
    <source>
        <dbReference type="Pfam" id="PF11955"/>
    </source>
</evidence>
<reference evidence="3" key="2">
    <citation type="journal article" date="2022" name="Hortic Res">
        <title>The genome of Dioscorea zingiberensis sheds light on the biosynthesis, origin and evolution of the medicinally important diosgenin saponins.</title>
        <authorList>
            <person name="Li Y."/>
            <person name="Tan C."/>
            <person name="Li Z."/>
            <person name="Guo J."/>
            <person name="Li S."/>
            <person name="Chen X."/>
            <person name="Wang C."/>
            <person name="Dai X."/>
            <person name="Yang H."/>
            <person name="Song W."/>
            <person name="Hou L."/>
            <person name="Xu J."/>
            <person name="Tong Z."/>
            <person name="Xu A."/>
            <person name="Yuan X."/>
            <person name="Wang W."/>
            <person name="Yang Q."/>
            <person name="Chen L."/>
            <person name="Sun Z."/>
            <person name="Wang K."/>
            <person name="Pan B."/>
            <person name="Chen J."/>
            <person name="Bao Y."/>
            <person name="Liu F."/>
            <person name="Qi X."/>
            <person name="Gang D.R."/>
            <person name="Wen J."/>
            <person name="Li J."/>
        </authorList>
    </citation>
    <scope>NUCLEOTIDE SEQUENCE</scope>
    <source>
        <strain evidence="3">Dzin_1.0</strain>
    </source>
</reference>
<gene>
    <name evidence="3" type="ORF">J5N97_025322</name>
</gene>
<proteinExistence type="predicted"/>
<comment type="caution">
    <text evidence="3">The sequence shown here is derived from an EMBL/GenBank/DDBJ whole genome shotgun (WGS) entry which is preliminary data.</text>
</comment>
<dbReference type="PANTHER" id="PTHR31476:SF9">
    <property type="entry name" value="PROTEIN ROOT PRIMORDIUM DEFECTIVE 1"/>
    <property type="match status" value="1"/>
</dbReference>
<feature type="compositionally biased region" description="Low complexity" evidence="1">
    <location>
        <begin position="114"/>
        <end position="123"/>
    </location>
</feature>
<accession>A0A9D5C8P5</accession>
<feature type="domain" description="PORR" evidence="2">
    <location>
        <begin position="33"/>
        <end position="186"/>
    </location>
</feature>
<name>A0A9D5C8P5_9LILI</name>
<feature type="region of interest" description="Disordered" evidence="1">
    <location>
        <begin position="82"/>
        <end position="130"/>
    </location>
</feature>
<dbReference type="InterPro" id="IPR021099">
    <property type="entry name" value="PORR_domain"/>
</dbReference>
<evidence type="ECO:0000313" key="3">
    <source>
        <dbReference type="EMBL" id="KAJ0968405.1"/>
    </source>
</evidence>
<dbReference type="InterPro" id="IPR045040">
    <property type="entry name" value="PORR_fam"/>
</dbReference>
<dbReference type="OrthoDB" id="657547at2759"/>
<dbReference type="AlphaFoldDB" id="A0A9D5C8P5"/>
<organism evidence="3 4">
    <name type="scientific">Dioscorea zingiberensis</name>
    <dbReference type="NCBI Taxonomy" id="325984"/>
    <lineage>
        <taxon>Eukaryota</taxon>
        <taxon>Viridiplantae</taxon>
        <taxon>Streptophyta</taxon>
        <taxon>Embryophyta</taxon>
        <taxon>Tracheophyta</taxon>
        <taxon>Spermatophyta</taxon>
        <taxon>Magnoliopsida</taxon>
        <taxon>Liliopsida</taxon>
        <taxon>Dioscoreales</taxon>
        <taxon>Dioscoreaceae</taxon>
        <taxon>Dioscorea</taxon>
    </lineage>
</organism>
<dbReference type="Proteomes" id="UP001085076">
    <property type="component" value="Miscellaneous, Linkage group lg07"/>
</dbReference>
<dbReference type="EMBL" id="JAGGNH010000007">
    <property type="protein sequence ID" value="KAJ0968405.1"/>
    <property type="molecule type" value="Genomic_DNA"/>
</dbReference>
<dbReference type="PANTHER" id="PTHR31476">
    <property type="entry name" value="PROTEIN WHAT'S THIS FACTOR 1 HOMOLOG, CHLOROPLASTIC"/>
    <property type="match status" value="1"/>
</dbReference>
<protein>
    <recommendedName>
        <fullName evidence="2">PORR domain-containing protein</fullName>
    </recommendedName>
</protein>
<reference evidence="3" key="1">
    <citation type="submission" date="2021-03" db="EMBL/GenBank/DDBJ databases">
        <authorList>
            <person name="Li Z."/>
            <person name="Yang C."/>
        </authorList>
    </citation>
    <scope>NUCLEOTIDE SEQUENCE</scope>
    <source>
        <strain evidence="3">Dzin_1.0</strain>
        <tissue evidence="3">Leaf</tissue>
    </source>
</reference>
<evidence type="ECO:0000313" key="4">
    <source>
        <dbReference type="Proteomes" id="UP001085076"/>
    </source>
</evidence>